<accession>A0A1M7RY80</accession>
<proteinExistence type="predicted"/>
<reference evidence="1 2" key="1">
    <citation type="submission" date="2016-12" db="EMBL/GenBank/DDBJ databases">
        <authorList>
            <person name="Song W.-J."/>
            <person name="Kurnit D.M."/>
        </authorList>
    </citation>
    <scope>NUCLEOTIDE SEQUENCE [LARGE SCALE GENOMIC DNA]</scope>
    <source>
        <strain evidence="1 2">DSM 14810</strain>
    </source>
</reference>
<dbReference type="EMBL" id="FRDH01000003">
    <property type="protein sequence ID" value="SHN51094.1"/>
    <property type="molecule type" value="Genomic_DNA"/>
</dbReference>
<sequence>MIDVNSVDELIDIIKKNGIAVYGTGYVAEHFIQSLQLKELGQCISFCVVTSKKEDTFMDYDVIELDKLRDRLRKEVVCVAVHESIKDEIVNALIKKGINDYIWIYPFQHALRFGNPCQYDKKIDLKKIIANTKDDYRIAIRIAAIKQYYGENDCGYSIYTKAQQLHCDKHTARMRLERFILLIDNWEKNGFCNDDRPQITKKYEILDGVHRIALAIYHEMQQISCDIYDVNNVSGYRNEYIDVKRGVIPSAGLSEKEKKELDNIHSKYVIKGEDE</sequence>
<name>A0A1M7RY80_9FIRM</name>
<evidence type="ECO:0000313" key="1">
    <source>
        <dbReference type="EMBL" id="SHN51094.1"/>
    </source>
</evidence>
<dbReference type="RefSeq" id="WP_072700904.1">
    <property type="nucleotide sequence ID" value="NZ_FRDH01000003.1"/>
</dbReference>
<dbReference type="AlphaFoldDB" id="A0A1M7RY80"/>
<protein>
    <submittedName>
        <fullName evidence="1">Uncharacterized protein</fullName>
    </submittedName>
</protein>
<evidence type="ECO:0000313" key="2">
    <source>
        <dbReference type="Proteomes" id="UP000184097"/>
    </source>
</evidence>
<organism evidence="1 2">
    <name type="scientific">Butyrivibrio hungatei DSM 14810</name>
    <dbReference type="NCBI Taxonomy" id="1121132"/>
    <lineage>
        <taxon>Bacteria</taxon>
        <taxon>Bacillati</taxon>
        <taxon>Bacillota</taxon>
        <taxon>Clostridia</taxon>
        <taxon>Lachnospirales</taxon>
        <taxon>Lachnospiraceae</taxon>
        <taxon>Butyrivibrio</taxon>
    </lineage>
</organism>
<dbReference type="Proteomes" id="UP000184097">
    <property type="component" value="Unassembled WGS sequence"/>
</dbReference>
<gene>
    <name evidence="1" type="ORF">SAMN02745247_00643</name>
</gene>